<keyword evidence="2" id="KW-1185">Reference proteome</keyword>
<proteinExistence type="predicted"/>
<dbReference type="EMBL" id="MCFG01000232">
    <property type="protein sequence ID" value="ORX77853.1"/>
    <property type="molecule type" value="Genomic_DNA"/>
</dbReference>
<dbReference type="Gene3D" id="1.25.40.20">
    <property type="entry name" value="Ankyrin repeat-containing domain"/>
    <property type="match status" value="1"/>
</dbReference>
<gene>
    <name evidence="1" type="ORF">BCR32DRAFT_328754</name>
</gene>
<comment type="caution">
    <text evidence="1">The sequence shown here is derived from an EMBL/GenBank/DDBJ whole genome shotgun (WGS) entry which is preliminary data.</text>
</comment>
<reference evidence="1 2" key="1">
    <citation type="submission" date="2016-08" db="EMBL/GenBank/DDBJ databases">
        <title>A Parts List for Fungal Cellulosomes Revealed by Comparative Genomics.</title>
        <authorList>
            <consortium name="DOE Joint Genome Institute"/>
            <person name="Haitjema C.H."/>
            <person name="Gilmore S.P."/>
            <person name="Henske J.K."/>
            <person name="Solomon K.V."/>
            <person name="De Groot R."/>
            <person name="Kuo A."/>
            <person name="Mondo S.J."/>
            <person name="Salamov A.A."/>
            <person name="Labutti K."/>
            <person name="Zhao Z."/>
            <person name="Chiniquy J."/>
            <person name="Barry K."/>
            <person name="Brewer H.M."/>
            <person name="Purvine S.O."/>
            <person name="Wright A.T."/>
            <person name="Boxma B."/>
            <person name="Van Alen T."/>
            <person name="Hackstein J.H."/>
            <person name="Baker S.E."/>
            <person name="Grigoriev I.V."/>
            <person name="O'Malley M.A."/>
        </authorList>
    </citation>
    <scope>NUCLEOTIDE SEQUENCE [LARGE SCALE GENOMIC DNA]</scope>
    <source>
        <strain evidence="1 2">S4</strain>
    </source>
</reference>
<evidence type="ECO:0008006" key="3">
    <source>
        <dbReference type="Google" id="ProtNLM"/>
    </source>
</evidence>
<dbReference type="AlphaFoldDB" id="A0A1Y1WWH1"/>
<accession>A0A1Y1WWH1</accession>
<evidence type="ECO:0000313" key="1">
    <source>
        <dbReference type="EMBL" id="ORX77853.1"/>
    </source>
</evidence>
<dbReference type="Proteomes" id="UP000193944">
    <property type="component" value="Unassembled WGS sequence"/>
</dbReference>
<evidence type="ECO:0000313" key="2">
    <source>
        <dbReference type="Proteomes" id="UP000193944"/>
    </source>
</evidence>
<protein>
    <recommendedName>
        <fullName evidence="3">Ankyrin</fullName>
    </recommendedName>
</protein>
<sequence>MNIDQNTYYSPILILCNNKDDNTIKYLVEYGADVNCQNWIDRKTSLIHIIIEMRI</sequence>
<feature type="non-terminal residue" evidence="1">
    <location>
        <position position="1"/>
    </location>
</feature>
<name>A0A1Y1WWH1_9FUNG</name>
<reference evidence="1 2" key="2">
    <citation type="submission" date="2016-08" db="EMBL/GenBank/DDBJ databases">
        <title>Pervasive Adenine N6-methylation of Active Genes in Fungi.</title>
        <authorList>
            <consortium name="DOE Joint Genome Institute"/>
            <person name="Mondo S.J."/>
            <person name="Dannebaum R.O."/>
            <person name="Kuo R.C."/>
            <person name="Labutti K."/>
            <person name="Haridas S."/>
            <person name="Kuo A."/>
            <person name="Salamov A."/>
            <person name="Ahrendt S.R."/>
            <person name="Lipzen A."/>
            <person name="Sullivan W."/>
            <person name="Andreopoulos W.B."/>
            <person name="Clum A."/>
            <person name="Lindquist E."/>
            <person name="Daum C."/>
            <person name="Ramamoorthy G.K."/>
            <person name="Gryganskyi A."/>
            <person name="Culley D."/>
            <person name="Magnuson J.K."/>
            <person name="James T.Y."/>
            <person name="O'Malley M.A."/>
            <person name="Stajich J.E."/>
            <person name="Spatafora J.W."/>
            <person name="Visel A."/>
            <person name="Grigoriev I.V."/>
        </authorList>
    </citation>
    <scope>NUCLEOTIDE SEQUENCE [LARGE SCALE GENOMIC DNA]</scope>
    <source>
        <strain evidence="1 2">S4</strain>
    </source>
</reference>
<dbReference type="SUPFAM" id="SSF48403">
    <property type="entry name" value="Ankyrin repeat"/>
    <property type="match status" value="1"/>
</dbReference>
<organism evidence="1 2">
    <name type="scientific">Anaeromyces robustus</name>
    <dbReference type="NCBI Taxonomy" id="1754192"/>
    <lineage>
        <taxon>Eukaryota</taxon>
        <taxon>Fungi</taxon>
        <taxon>Fungi incertae sedis</taxon>
        <taxon>Chytridiomycota</taxon>
        <taxon>Chytridiomycota incertae sedis</taxon>
        <taxon>Neocallimastigomycetes</taxon>
        <taxon>Neocallimastigales</taxon>
        <taxon>Neocallimastigaceae</taxon>
        <taxon>Anaeromyces</taxon>
    </lineage>
</organism>
<dbReference type="InterPro" id="IPR036770">
    <property type="entry name" value="Ankyrin_rpt-contain_sf"/>
</dbReference>